<dbReference type="InterPro" id="IPR029045">
    <property type="entry name" value="ClpP/crotonase-like_dom_sf"/>
</dbReference>
<evidence type="ECO:0000256" key="2">
    <source>
        <dbReference type="RuleBase" id="RU003707"/>
    </source>
</evidence>
<protein>
    <submittedName>
        <fullName evidence="3">Enoyl-CoA hydratase/carnithine racemase</fullName>
    </submittedName>
</protein>
<organism evidence="3 4">
    <name type="scientific">Bradyrhizobium erythrophlei</name>
    <dbReference type="NCBI Taxonomy" id="1437360"/>
    <lineage>
        <taxon>Bacteria</taxon>
        <taxon>Pseudomonadati</taxon>
        <taxon>Pseudomonadota</taxon>
        <taxon>Alphaproteobacteria</taxon>
        <taxon>Hyphomicrobiales</taxon>
        <taxon>Nitrobacteraceae</taxon>
        <taxon>Bradyrhizobium</taxon>
    </lineage>
</organism>
<dbReference type="GO" id="GO:0006635">
    <property type="term" value="P:fatty acid beta-oxidation"/>
    <property type="evidence" value="ECO:0007669"/>
    <property type="project" value="TreeGrafter"/>
</dbReference>
<dbReference type="InterPro" id="IPR018376">
    <property type="entry name" value="Enoyl-CoA_hyd/isom_CS"/>
</dbReference>
<name>A0A1H5DAU5_9BRAD</name>
<dbReference type="PANTHER" id="PTHR11941">
    <property type="entry name" value="ENOYL-COA HYDRATASE-RELATED"/>
    <property type="match status" value="1"/>
</dbReference>
<dbReference type="Pfam" id="PF00378">
    <property type="entry name" value="ECH_1"/>
    <property type="match status" value="1"/>
</dbReference>
<comment type="similarity">
    <text evidence="1 2">Belongs to the enoyl-CoA hydratase/isomerase family.</text>
</comment>
<dbReference type="Proteomes" id="UP000198992">
    <property type="component" value="Unassembled WGS sequence"/>
</dbReference>
<evidence type="ECO:0000256" key="1">
    <source>
        <dbReference type="ARBA" id="ARBA00005254"/>
    </source>
</evidence>
<accession>A0A1H5DAU5</accession>
<dbReference type="InterPro" id="IPR001753">
    <property type="entry name" value="Enoyl-CoA_hydra/iso"/>
</dbReference>
<dbReference type="Gene3D" id="3.90.226.10">
    <property type="entry name" value="2-enoyl-CoA Hydratase, Chain A, domain 1"/>
    <property type="match status" value="1"/>
</dbReference>
<dbReference type="SUPFAM" id="SSF52096">
    <property type="entry name" value="ClpP/crotonase"/>
    <property type="match status" value="1"/>
</dbReference>
<dbReference type="CDD" id="cd06558">
    <property type="entry name" value="crotonase-like"/>
    <property type="match status" value="1"/>
</dbReference>
<reference evidence="3 4" key="1">
    <citation type="submission" date="2016-10" db="EMBL/GenBank/DDBJ databases">
        <authorList>
            <person name="de Groot N.N."/>
        </authorList>
    </citation>
    <scope>NUCLEOTIDE SEQUENCE [LARGE SCALE GENOMIC DNA]</scope>
    <source>
        <strain evidence="3 4">MT12</strain>
    </source>
</reference>
<dbReference type="PROSITE" id="PS00166">
    <property type="entry name" value="ENOYL_COA_HYDRATASE"/>
    <property type="match status" value="1"/>
</dbReference>
<sequence>MKTIRFERDGAIGNIVLANPPFNRLDARFAENLRTAVRQASESDIRVLVVRAEGPHFSFGGEVREWPGKDINWFRTFVADVNVSYRAIEMLKIPTIAVVQGIAFGGGFELALACDFLVAAENATFRCVEVTTAMLPIAGALQRIAERAGRARASRLAMLGEPISGREAGALGIATHVVAEHDLTATAAALARQLATGPTRSYAATRTLLKAWSSGGVAAADLVMLDVAMELYNGADAQRGFVNTAEAFDKDIEPPPLVFEGK</sequence>
<evidence type="ECO:0000313" key="4">
    <source>
        <dbReference type="Proteomes" id="UP000198992"/>
    </source>
</evidence>
<dbReference type="RefSeq" id="WP_092122276.1">
    <property type="nucleotide sequence ID" value="NZ_FNTH01000001.1"/>
</dbReference>
<evidence type="ECO:0000313" key="3">
    <source>
        <dbReference type="EMBL" id="SED76023.1"/>
    </source>
</evidence>
<dbReference type="GO" id="GO:0003824">
    <property type="term" value="F:catalytic activity"/>
    <property type="evidence" value="ECO:0007669"/>
    <property type="project" value="InterPro"/>
</dbReference>
<dbReference type="EMBL" id="FNTH01000001">
    <property type="protein sequence ID" value="SED76023.1"/>
    <property type="molecule type" value="Genomic_DNA"/>
</dbReference>
<dbReference type="AlphaFoldDB" id="A0A1H5DAU5"/>
<gene>
    <name evidence="3" type="ORF">SAMN05444164_5713</name>
</gene>
<dbReference type="PANTHER" id="PTHR11941:SF54">
    <property type="entry name" value="ENOYL-COA HYDRATASE, MITOCHONDRIAL"/>
    <property type="match status" value="1"/>
</dbReference>
<proteinExistence type="inferred from homology"/>
<dbReference type="OrthoDB" id="7209855at2"/>